<dbReference type="AlphaFoldDB" id="A0A9Q1DPS3"/>
<protein>
    <submittedName>
        <fullName evidence="2">Uncharacterized protein</fullName>
    </submittedName>
</protein>
<keyword evidence="3" id="KW-1185">Reference proteome</keyword>
<comment type="caution">
    <text evidence="2">The sequence shown here is derived from an EMBL/GenBank/DDBJ whole genome shotgun (WGS) entry which is preliminary data.</text>
</comment>
<reference evidence="2" key="1">
    <citation type="journal article" date="2023" name="Science">
        <title>Genome structures resolve the early diversification of teleost fishes.</title>
        <authorList>
            <person name="Parey E."/>
            <person name="Louis A."/>
            <person name="Montfort J."/>
            <person name="Bouchez O."/>
            <person name="Roques C."/>
            <person name="Iampietro C."/>
            <person name="Lluch J."/>
            <person name="Castinel A."/>
            <person name="Donnadieu C."/>
            <person name="Desvignes T."/>
            <person name="Floi Bucao C."/>
            <person name="Jouanno E."/>
            <person name="Wen M."/>
            <person name="Mejri S."/>
            <person name="Dirks R."/>
            <person name="Jansen H."/>
            <person name="Henkel C."/>
            <person name="Chen W.J."/>
            <person name="Zahm M."/>
            <person name="Cabau C."/>
            <person name="Klopp C."/>
            <person name="Thompson A.W."/>
            <person name="Robinson-Rechavi M."/>
            <person name="Braasch I."/>
            <person name="Lecointre G."/>
            <person name="Bobe J."/>
            <person name="Postlethwait J.H."/>
            <person name="Berthelot C."/>
            <person name="Roest Crollius H."/>
            <person name="Guiguen Y."/>
        </authorList>
    </citation>
    <scope>NUCLEOTIDE SEQUENCE</scope>
    <source>
        <strain evidence="2">Concon-B</strain>
    </source>
</reference>
<sequence length="95" mass="10571">MATERRLQPLFPAVEEGSELRFTLDWWLLWQDSPPRWAWAPPPLAEPLVVGDSIRGVGEEASCRDGLPLPRHPNPPFPRTSSASPGACRRVSTTV</sequence>
<name>A0A9Q1DPS3_CONCO</name>
<evidence type="ECO:0000313" key="3">
    <source>
        <dbReference type="Proteomes" id="UP001152803"/>
    </source>
</evidence>
<dbReference type="Proteomes" id="UP001152803">
    <property type="component" value="Unassembled WGS sequence"/>
</dbReference>
<dbReference type="EMBL" id="JAFJMO010000005">
    <property type="protein sequence ID" value="KAJ8276414.1"/>
    <property type="molecule type" value="Genomic_DNA"/>
</dbReference>
<feature type="region of interest" description="Disordered" evidence="1">
    <location>
        <begin position="60"/>
        <end position="95"/>
    </location>
</feature>
<organism evidence="2 3">
    <name type="scientific">Conger conger</name>
    <name type="common">Conger eel</name>
    <name type="synonym">Muraena conger</name>
    <dbReference type="NCBI Taxonomy" id="82655"/>
    <lineage>
        <taxon>Eukaryota</taxon>
        <taxon>Metazoa</taxon>
        <taxon>Chordata</taxon>
        <taxon>Craniata</taxon>
        <taxon>Vertebrata</taxon>
        <taxon>Euteleostomi</taxon>
        <taxon>Actinopterygii</taxon>
        <taxon>Neopterygii</taxon>
        <taxon>Teleostei</taxon>
        <taxon>Anguilliformes</taxon>
        <taxon>Congridae</taxon>
        <taxon>Conger</taxon>
    </lineage>
</organism>
<proteinExistence type="predicted"/>
<accession>A0A9Q1DPS3</accession>
<evidence type="ECO:0000313" key="2">
    <source>
        <dbReference type="EMBL" id="KAJ8276414.1"/>
    </source>
</evidence>
<evidence type="ECO:0000256" key="1">
    <source>
        <dbReference type="SAM" id="MobiDB-lite"/>
    </source>
</evidence>
<gene>
    <name evidence="2" type="ORF">COCON_G00081660</name>
</gene>